<dbReference type="Pfam" id="PF02195">
    <property type="entry name" value="ParB_N"/>
    <property type="match status" value="1"/>
</dbReference>
<dbReference type="SUPFAM" id="SSF110849">
    <property type="entry name" value="ParB/Sulfiredoxin"/>
    <property type="match status" value="1"/>
</dbReference>
<dbReference type="EMBL" id="CYXY01000018">
    <property type="protein sequence ID" value="CUN10716.1"/>
    <property type="molecule type" value="Genomic_DNA"/>
</dbReference>
<feature type="domain" description="ParB-like N-terminal" evidence="2">
    <location>
        <begin position="27"/>
        <end position="117"/>
    </location>
</feature>
<dbReference type="PANTHER" id="PTHR33375">
    <property type="entry name" value="CHROMOSOME-PARTITIONING PROTEIN PARB-RELATED"/>
    <property type="match status" value="1"/>
</dbReference>
<proteinExistence type="inferred from homology"/>
<sequence length="301" mass="34536">MKNRSGEKIKLASIDELLGVVNEESAMEIEISKIHPFKNHPFKVLDDEKMQDLVESVKINGVLTPVLLRMDENEEYEMVSGHRRMHAAQLAGLTTIPAIVRELSDDDAIVAMVDANIQREELLPGEKAFAYKMKQEAMKHQGSRTDLTLGQNVPKFKRTTEAIADGTGESYKQIQRYIRRTELIPELLDLVDNKKLQFTVAVNISYIDKEVQEWIYEYISDTGFIKPKQIATLRNQLNDGPINQIQMLSIFNNCVMAKKVSRSLTFSEKKLTKYFPDDYTAKDMEQVIESLLEKWTQEQSC</sequence>
<dbReference type="InterPro" id="IPR003115">
    <property type="entry name" value="ParB_N"/>
</dbReference>
<dbReference type="PANTHER" id="PTHR33375:SF1">
    <property type="entry name" value="CHROMOSOME-PARTITIONING PROTEIN PARB-RELATED"/>
    <property type="match status" value="1"/>
</dbReference>
<evidence type="ECO:0000259" key="2">
    <source>
        <dbReference type="SMART" id="SM00470"/>
    </source>
</evidence>
<dbReference type="AlphaFoldDB" id="A0A173U8N7"/>
<dbReference type="CDD" id="cd16407">
    <property type="entry name" value="ParB_N_like"/>
    <property type="match status" value="1"/>
</dbReference>
<protein>
    <submittedName>
        <fullName evidence="3">Probable chromosome-partitioning protein parB</fullName>
    </submittedName>
</protein>
<dbReference type="GO" id="GO:0003677">
    <property type="term" value="F:DNA binding"/>
    <property type="evidence" value="ECO:0007669"/>
    <property type="project" value="InterPro"/>
</dbReference>
<evidence type="ECO:0000256" key="1">
    <source>
        <dbReference type="ARBA" id="ARBA00006295"/>
    </source>
</evidence>
<gene>
    <name evidence="3" type="primary">parB_1</name>
    <name evidence="3" type="ORF">ERS852571_02560</name>
</gene>
<dbReference type="RefSeq" id="WP_055073265.1">
    <property type="nucleotide sequence ID" value="NZ_CYXY01000018.1"/>
</dbReference>
<comment type="similarity">
    <text evidence="1">Belongs to the ParB family.</text>
</comment>
<dbReference type="SUPFAM" id="SSF109709">
    <property type="entry name" value="KorB DNA-binding domain-like"/>
    <property type="match status" value="1"/>
</dbReference>
<dbReference type="Gene3D" id="1.10.10.2830">
    <property type="match status" value="1"/>
</dbReference>
<dbReference type="Gene3D" id="3.90.1530.30">
    <property type="match status" value="1"/>
</dbReference>
<dbReference type="SMART" id="SM00470">
    <property type="entry name" value="ParB"/>
    <property type="match status" value="1"/>
</dbReference>
<dbReference type="GO" id="GO:0007059">
    <property type="term" value="P:chromosome segregation"/>
    <property type="evidence" value="ECO:0007669"/>
    <property type="project" value="TreeGrafter"/>
</dbReference>
<dbReference type="Proteomes" id="UP000095553">
    <property type="component" value="Unassembled WGS sequence"/>
</dbReference>
<dbReference type="GO" id="GO:0005694">
    <property type="term" value="C:chromosome"/>
    <property type="evidence" value="ECO:0007669"/>
    <property type="project" value="TreeGrafter"/>
</dbReference>
<name>A0A173U8N7_ANAHA</name>
<dbReference type="InterPro" id="IPR050336">
    <property type="entry name" value="Chromosome_partition/occlusion"/>
</dbReference>
<dbReference type="InterPro" id="IPR004437">
    <property type="entry name" value="ParB/RepB/Spo0J"/>
</dbReference>
<evidence type="ECO:0000313" key="3">
    <source>
        <dbReference type="EMBL" id="CUN10716.1"/>
    </source>
</evidence>
<accession>A0A173U8N7</accession>
<organism evidence="3 4">
    <name type="scientific">Anaerostipes hadrus</name>
    <dbReference type="NCBI Taxonomy" id="649756"/>
    <lineage>
        <taxon>Bacteria</taxon>
        <taxon>Bacillati</taxon>
        <taxon>Bacillota</taxon>
        <taxon>Clostridia</taxon>
        <taxon>Lachnospirales</taxon>
        <taxon>Lachnospiraceae</taxon>
        <taxon>Anaerostipes</taxon>
    </lineage>
</organism>
<reference evidence="3 4" key="1">
    <citation type="submission" date="2015-09" db="EMBL/GenBank/DDBJ databases">
        <authorList>
            <consortium name="Pathogen Informatics"/>
        </authorList>
    </citation>
    <scope>NUCLEOTIDE SEQUENCE [LARGE SCALE GENOMIC DNA]</scope>
    <source>
        <strain evidence="3 4">2789STDY5834959</strain>
    </source>
</reference>
<dbReference type="InterPro" id="IPR036086">
    <property type="entry name" value="ParB/Sulfiredoxin_sf"/>
</dbReference>
<evidence type="ECO:0000313" key="4">
    <source>
        <dbReference type="Proteomes" id="UP000095553"/>
    </source>
</evidence>
<dbReference type="NCBIfam" id="TIGR00180">
    <property type="entry name" value="parB_part"/>
    <property type="match status" value="1"/>
</dbReference>